<sequence>MRPFQCLIIVALFYCPLSAAIILTPTVMPLNIDKGGFAQFVITNNATATLPLEVSVHQLLFEPDGSYQSATEPAATLMVFPPAAMIHAGQKQAFRVQWSGVSDLPASQSFFVRFAHIQLTPATMPAGLRPSDTGVNIQINYNALLHVYSDRQRADIVLRVDDEGSARLTNLGDRFTYTNRLNFEAIDSEIQSQFETVVGDQFIAPYTTLVVDAGLTLPAGEYHGREIGF</sequence>
<accession>A0A7S9HDL0</accession>
<dbReference type="InterPro" id="IPR008962">
    <property type="entry name" value="PapD-like_sf"/>
</dbReference>
<evidence type="ECO:0000313" key="1">
    <source>
        <dbReference type="EMBL" id="QPG05671.1"/>
    </source>
</evidence>
<dbReference type="Gene3D" id="2.60.40.10">
    <property type="entry name" value="Immunoglobulins"/>
    <property type="match status" value="1"/>
</dbReference>
<organism evidence="1 2">
    <name type="scientific">Salinimonas marina</name>
    <dbReference type="NCBI Taxonomy" id="2785918"/>
    <lineage>
        <taxon>Bacteria</taxon>
        <taxon>Pseudomonadati</taxon>
        <taxon>Pseudomonadota</taxon>
        <taxon>Gammaproteobacteria</taxon>
        <taxon>Alteromonadales</taxon>
        <taxon>Alteromonadaceae</taxon>
        <taxon>Alteromonas/Salinimonas group</taxon>
        <taxon>Salinimonas</taxon>
    </lineage>
</organism>
<dbReference type="EMBL" id="CP064795">
    <property type="protein sequence ID" value="QPG05671.1"/>
    <property type="molecule type" value="Genomic_DNA"/>
</dbReference>
<dbReference type="KEGG" id="smaa:IT774_16635"/>
<keyword evidence="2" id="KW-1185">Reference proteome</keyword>
<dbReference type="Proteomes" id="UP000595095">
    <property type="component" value="Chromosome"/>
</dbReference>
<evidence type="ECO:0000313" key="2">
    <source>
        <dbReference type="Proteomes" id="UP000595095"/>
    </source>
</evidence>
<protein>
    <recommendedName>
        <fullName evidence="3">Molecular chaperone</fullName>
    </recommendedName>
</protein>
<evidence type="ECO:0008006" key="3">
    <source>
        <dbReference type="Google" id="ProtNLM"/>
    </source>
</evidence>
<dbReference type="SUPFAM" id="SSF49354">
    <property type="entry name" value="PapD-like"/>
    <property type="match status" value="1"/>
</dbReference>
<name>A0A7S9HDL0_9ALTE</name>
<gene>
    <name evidence="1" type="ORF">IT774_16635</name>
</gene>
<dbReference type="RefSeq" id="WP_195810756.1">
    <property type="nucleotide sequence ID" value="NZ_CP064795.1"/>
</dbReference>
<dbReference type="AlphaFoldDB" id="A0A7S9HDL0"/>
<proteinExistence type="predicted"/>
<reference evidence="1 2" key="1">
    <citation type="submission" date="2020-11" db="EMBL/GenBank/DDBJ databases">
        <title>Complete genome sequence for Salinimonas sp. strain G2-b.</title>
        <authorList>
            <person name="Park S.-J."/>
        </authorList>
    </citation>
    <scope>NUCLEOTIDE SEQUENCE [LARGE SCALE GENOMIC DNA]</scope>
    <source>
        <strain evidence="1 2">G2-b</strain>
    </source>
</reference>
<dbReference type="InterPro" id="IPR013783">
    <property type="entry name" value="Ig-like_fold"/>
</dbReference>